<name>A0A2T0ST85_9ACTN</name>
<keyword evidence="1" id="KW-0812">Transmembrane</keyword>
<feature type="transmembrane region" description="Helical" evidence="1">
    <location>
        <begin position="58"/>
        <end position="79"/>
    </location>
</feature>
<keyword evidence="1" id="KW-0472">Membrane</keyword>
<keyword evidence="1" id="KW-1133">Transmembrane helix</keyword>
<feature type="transmembrane region" description="Helical" evidence="1">
    <location>
        <begin position="16"/>
        <end position="37"/>
    </location>
</feature>
<reference evidence="2 3" key="1">
    <citation type="submission" date="2018-03" db="EMBL/GenBank/DDBJ databases">
        <title>Genomic Encyclopedia of Archaeal and Bacterial Type Strains, Phase II (KMG-II): from individual species to whole genera.</title>
        <authorList>
            <person name="Goeker M."/>
        </authorList>
    </citation>
    <scope>NUCLEOTIDE SEQUENCE [LARGE SCALE GENOMIC DNA]</scope>
    <source>
        <strain evidence="2 3">DSM 45416</strain>
    </source>
</reference>
<evidence type="ECO:0000256" key="1">
    <source>
        <dbReference type="SAM" id="Phobius"/>
    </source>
</evidence>
<dbReference type="EMBL" id="PVTG01000025">
    <property type="protein sequence ID" value="PRY36625.1"/>
    <property type="molecule type" value="Genomic_DNA"/>
</dbReference>
<comment type="caution">
    <text evidence="2">The sequence shown here is derived from an EMBL/GenBank/DDBJ whole genome shotgun (WGS) entry which is preliminary data.</text>
</comment>
<gene>
    <name evidence="2" type="ORF">LY71_12546</name>
</gene>
<evidence type="ECO:0000313" key="3">
    <source>
        <dbReference type="Proteomes" id="UP000239210"/>
    </source>
</evidence>
<proteinExistence type="predicted"/>
<dbReference type="RefSeq" id="WP_106282099.1">
    <property type="nucleotide sequence ID" value="NZ_PVTG01000025.1"/>
</dbReference>
<accession>A0A2T0ST85</accession>
<dbReference type="AlphaFoldDB" id="A0A2T0ST85"/>
<evidence type="ECO:0000313" key="2">
    <source>
        <dbReference type="EMBL" id="PRY36625.1"/>
    </source>
</evidence>
<organism evidence="2 3">
    <name type="scientific">Geodermatophilus tzadiensis</name>
    <dbReference type="NCBI Taxonomy" id="1137988"/>
    <lineage>
        <taxon>Bacteria</taxon>
        <taxon>Bacillati</taxon>
        <taxon>Actinomycetota</taxon>
        <taxon>Actinomycetes</taxon>
        <taxon>Geodermatophilales</taxon>
        <taxon>Geodermatophilaceae</taxon>
        <taxon>Geodermatophilus</taxon>
    </lineage>
</organism>
<sequence length="119" mass="12377">MALDVLAVDEAAIGGLYSQLTGVLAGFAFAGLALVITQRLTSDPDEHQDEVEETDNSALLLFAAFLGLALCSLGYAVLGGEENRNLATVEHVVMGVGFTSAGLLMLLALREVVSVAPRT</sequence>
<keyword evidence="3" id="KW-1185">Reference proteome</keyword>
<feature type="transmembrane region" description="Helical" evidence="1">
    <location>
        <begin position="91"/>
        <end position="109"/>
    </location>
</feature>
<protein>
    <submittedName>
        <fullName evidence="2">Uncharacterized protein</fullName>
    </submittedName>
</protein>
<dbReference type="Proteomes" id="UP000239210">
    <property type="component" value="Unassembled WGS sequence"/>
</dbReference>